<evidence type="ECO:0000256" key="1">
    <source>
        <dbReference type="SAM" id="MobiDB-lite"/>
    </source>
</evidence>
<comment type="caution">
    <text evidence="2">The sequence shown here is derived from an EMBL/GenBank/DDBJ whole genome shotgun (WGS) entry which is preliminary data.</text>
</comment>
<organism evidence="2 3">
    <name type="scientific">Orchesella dallaii</name>
    <dbReference type="NCBI Taxonomy" id="48710"/>
    <lineage>
        <taxon>Eukaryota</taxon>
        <taxon>Metazoa</taxon>
        <taxon>Ecdysozoa</taxon>
        <taxon>Arthropoda</taxon>
        <taxon>Hexapoda</taxon>
        <taxon>Collembola</taxon>
        <taxon>Entomobryomorpha</taxon>
        <taxon>Entomobryoidea</taxon>
        <taxon>Orchesellidae</taxon>
        <taxon>Orchesellinae</taxon>
        <taxon>Orchesella</taxon>
    </lineage>
</organism>
<evidence type="ECO:0000313" key="3">
    <source>
        <dbReference type="Proteomes" id="UP001642540"/>
    </source>
</evidence>
<feature type="region of interest" description="Disordered" evidence="1">
    <location>
        <begin position="1"/>
        <end position="47"/>
    </location>
</feature>
<sequence>MSMSSSKNKKGPTPMHPSLSDQGQRRMVVKLQRYEPDNGSIPSSLEMDEDDFQWQGLQATSKSSNNQGPPTAATNETSTDSRVPCFAVILWSPKILKELELHAKYEDKLLSTLGIGRMLSEVVVNENGFMDWKKPFILLDVMYDEGFEVTGNYMDHSINIPVQEKRVADNRLAPVSSRLWELTVSQCFLTLGLEIIRVLPTTLMIWGARKVVHEDQNKNKPFKGEIHLDTYSGPVNILIFHGEEITRERIRSIQGDFFNSELGPFNKGFRRRIINNQCTVCSPSATSAFATTVTTKTFSVHLSKLVNLNPVFFKEFESKSQAAQQVVNPTEKAQTCAVEATIGDEMDVASDMLNVISRTIPGDEQVSLGTIAHALVQELAEPMYQNSEVVGKDEDDKANESAMEGGGGGNEANSSTNSNGMMVEDEDDSVSRFAATQTLTVDTDDDDENDDKVDKSMGGERVEISNVLEIDRASQASEYRFTDMLEELVLN</sequence>
<keyword evidence="3" id="KW-1185">Reference proteome</keyword>
<proteinExistence type="predicted"/>
<dbReference type="Proteomes" id="UP001642540">
    <property type="component" value="Unassembled WGS sequence"/>
</dbReference>
<feature type="compositionally biased region" description="Acidic residues" evidence="1">
    <location>
        <begin position="442"/>
        <end position="451"/>
    </location>
</feature>
<name>A0ABP1QPB8_9HEXA</name>
<feature type="region of interest" description="Disordered" evidence="1">
    <location>
        <begin position="437"/>
        <end position="458"/>
    </location>
</feature>
<accession>A0ABP1QPB8</accession>
<feature type="region of interest" description="Disordered" evidence="1">
    <location>
        <begin position="390"/>
        <end position="420"/>
    </location>
</feature>
<gene>
    <name evidence="2" type="ORF">ODALV1_LOCUS12927</name>
</gene>
<evidence type="ECO:0000313" key="2">
    <source>
        <dbReference type="EMBL" id="CAL8108265.1"/>
    </source>
</evidence>
<feature type="compositionally biased region" description="Low complexity" evidence="1">
    <location>
        <begin position="411"/>
        <end position="420"/>
    </location>
</feature>
<protein>
    <submittedName>
        <fullName evidence="2">Uncharacterized protein</fullName>
    </submittedName>
</protein>
<dbReference type="EMBL" id="CAXLJM020000039">
    <property type="protein sequence ID" value="CAL8108265.1"/>
    <property type="molecule type" value="Genomic_DNA"/>
</dbReference>
<reference evidence="2 3" key="1">
    <citation type="submission" date="2024-08" db="EMBL/GenBank/DDBJ databases">
        <authorList>
            <person name="Cucini C."/>
            <person name="Frati F."/>
        </authorList>
    </citation>
    <scope>NUCLEOTIDE SEQUENCE [LARGE SCALE GENOMIC DNA]</scope>
</reference>
<feature type="compositionally biased region" description="Basic and acidic residues" evidence="1">
    <location>
        <begin position="390"/>
        <end position="399"/>
    </location>
</feature>